<gene>
    <name evidence="1" type="ORF">RPERSI_LOCUS14315</name>
</gene>
<name>A0ACA9QIR0_9GLOM</name>
<feature type="non-terminal residue" evidence="1">
    <location>
        <position position="1"/>
    </location>
</feature>
<dbReference type="Proteomes" id="UP000789920">
    <property type="component" value="Unassembled WGS sequence"/>
</dbReference>
<comment type="caution">
    <text evidence="1">The sequence shown here is derived from an EMBL/GenBank/DDBJ whole genome shotgun (WGS) entry which is preliminary data.</text>
</comment>
<keyword evidence="2" id="KW-1185">Reference proteome</keyword>
<evidence type="ECO:0000313" key="2">
    <source>
        <dbReference type="Proteomes" id="UP000789920"/>
    </source>
</evidence>
<evidence type="ECO:0000313" key="1">
    <source>
        <dbReference type="EMBL" id="CAG8752243.1"/>
    </source>
</evidence>
<dbReference type="EMBL" id="CAJVQC010032852">
    <property type="protein sequence ID" value="CAG8752243.1"/>
    <property type="molecule type" value="Genomic_DNA"/>
</dbReference>
<sequence length="96" mass="10856">PGYYGFKGIHIILRTLGTLFAESKKLSSNMISSLSPMEYLTEVLVPETAIRLIVQDRNISLLELAEVMKDSTNLGMYVHDIEEDNINEIIDIIDNE</sequence>
<accession>A0ACA9QIR0</accession>
<proteinExistence type="predicted"/>
<protein>
    <submittedName>
        <fullName evidence="1">28926_t:CDS:1</fullName>
    </submittedName>
</protein>
<organism evidence="1 2">
    <name type="scientific">Racocetra persica</name>
    <dbReference type="NCBI Taxonomy" id="160502"/>
    <lineage>
        <taxon>Eukaryota</taxon>
        <taxon>Fungi</taxon>
        <taxon>Fungi incertae sedis</taxon>
        <taxon>Mucoromycota</taxon>
        <taxon>Glomeromycotina</taxon>
        <taxon>Glomeromycetes</taxon>
        <taxon>Diversisporales</taxon>
        <taxon>Gigasporaceae</taxon>
        <taxon>Racocetra</taxon>
    </lineage>
</organism>
<reference evidence="1" key="1">
    <citation type="submission" date="2021-06" db="EMBL/GenBank/DDBJ databases">
        <authorList>
            <person name="Kallberg Y."/>
            <person name="Tangrot J."/>
            <person name="Rosling A."/>
        </authorList>
    </citation>
    <scope>NUCLEOTIDE SEQUENCE</scope>
    <source>
        <strain evidence="1">MA461A</strain>
    </source>
</reference>